<evidence type="ECO:0000256" key="2">
    <source>
        <dbReference type="ARBA" id="ARBA00022982"/>
    </source>
</evidence>
<dbReference type="STRING" id="1229521.D791_01554"/>
<dbReference type="OrthoDB" id="8584059at2"/>
<dbReference type="InterPro" id="IPR014731">
    <property type="entry name" value="ETF_asu_C"/>
</dbReference>
<evidence type="ECO:0000256" key="1">
    <source>
        <dbReference type="ARBA" id="ARBA00005817"/>
    </source>
</evidence>
<dbReference type="Gene3D" id="3.40.50.620">
    <property type="entry name" value="HUPs"/>
    <property type="match status" value="1"/>
</dbReference>
<dbReference type="Proteomes" id="UP000019464">
    <property type="component" value="Unassembled WGS sequence"/>
</dbReference>
<dbReference type="GO" id="GO:0050660">
    <property type="term" value="F:flavin adenine dinucleotide binding"/>
    <property type="evidence" value="ECO:0007669"/>
    <property type="project" value="InterPro"/>
</dbReference>
<dbReference type="Pfam" id="PF01012">
    <property type="entry name" value="ETF"/>
    <property type="match status" value="1"/>
</dbReference>
<comment type="similarity">
    <text evidence="1">Belongs to the ETF alpha-subunit/FixB family.</text>
</comment>
<dbReference type="InterPro" id="IPR029035">
    <property type="entry name" value="DHS-like_NAD/FAD-binding_dom"/>
</dbReference>
<dbReference type="PATRIC" id="fig|1229521.3.peg.1574"/>
<dbReference type="EMBL" id="AONB01000006">
    <property type="protein sequence ID" value="EXJ11422.1"/>
    <property type="molecule type" value="Genomic_DNA"/>
</dbReference>
<sequence>MNDIKRRDPRAEWILRNRLHPEHSTYALTQATGRLSEWIGPTGVKRKNPHLVGFIGPAGVRRIDRSGAQSNQQNTVKAKVDIDARRLIQIDGPSAYIVVVPELPGGRFSAQDKDLFGLAQQLAAKQSEATAVLGVILSPLKDTELGDVGMDRVYFADESQCSEYDPETHLQQLTAIEREFNPLYWLFPEHTSMSADLGRRLSVKLKVRATSHLWQLDLDTLMATCRASGGASDLYRPVSRVIMALAECAEPVSDTRHEARVIDSSINAADVIKRIRNLGAVSVDPAKVALSEAEFILSGGKGITNWDAFHQLARSLGATEGASRVAVDDGHMPRDRQVGATGTWVTARVYLAIGISGAIQHLQGIQACDKVIAINTDPGCDMIKRADLAVILDSSELIQSMLDQLQQSQVEVQHVA</sequence>
<evidence type="ECO:0000313" key="5">
    <source>
        <dbReference type="EMBL" id="EXJ11422.1"/>
    </source>
</evidence>
<protein>
    <submittedName>
        <fullName evidence="5">Electron transfer flavoprotein large subunit</fullName>
    </submittedName>
</protein>
<feature type="domain" description="Electron transfer flavoprotein alpha/beta-subunit N-terminal" evidence="4">
    <location>
        <begin position="104"/>
        <end position="231"/>
    </location>
</feature>
<evidence type="ECO:0000259" key="4">
    <source>
        <dbReference type="Pfam" id="PF01012"/>
    </source>
</evidence>
<reference evidence="5 6" key="2">
    <citation type="journal article" date="2015" name="Syst. Appl. Microbiol.">
        <title>Nitrincola nitratireducens sp. nov. isolated from a haloalkaline crater lake.</title>
        <authorList>
            <person name="Singh A."/>
            <person name="Vaidya B."/>
            <person name="Tanuku N.R."/>
            <person name="Pinnaka A.K."/>
        </authorList>
    </citation>
    <scope>NUCLEOTIDE SEQUENCE [LARGE SCALE GENOMIC DNA]</scope>
    <source>
        <strain evidence="5 6">AK23</strain>
    </source>
</reference>
<feature type="domain" description="Electron transfer flavoprotein alpha subunit C-terminal" evidence="3">
    <location>
        <begin position="290"/>
        <end position="366"/>
    </location>
</feature>
<keyword evidence="2" id="KW-0249">Electron transport</keyword>
<dbReference type="PANTHER" id="PTHR43153">
    <property type="entry name" value="ELECTRON TRANSFER FLAVOPROTEIN ALPHA"/>
    <property type="match status" value="1"/>
</dbReference>
<dbReference type="GO" id="GO:0033539">
    <property type="term" value="P:fatty acid beta-oxidation using acyl-CoA dehydrogenase"/>
    <property type="evidence" value="ECO:0007669"/>
    <property type="project" value="TreeGrafter"/>
</dbReference>
<dbReference type="InterPro" id="IPR014729">
    <property type="entry name" value="Rossmann-like_a/b/a_fold"/>
</dbReference>
<accession>W9V5P3</accession>
<gene>
    <name evidence="5" type="primary">etfA_3</name>
    <name evidence="5" type="ORF">D791_01554</name>
</gene>
<dbReference type="Pfam" id="PF00766">
    <property type="entry name" value="ETF_alpha"/>
    <property type="match status" value="1"/>
</dbReference>
<dbReference type="PANTHER" id="PTHR43153:SF1">
    <property type="entry name" value="ELECTRON TRANSFER FLAVOPROTEIN SUBUNIT ALPHA, MITOCHONDRIAL"/>
    <property type="match status" value="1"/>
</dbReference>
<dbReference type="InterPro" id="IPR001308">
    <property type="entry name" value="ETF_a/FixB"/>
</dbReference>
<dbReference type="RefSeq" id="WP_036509691.1">
    <property type="nucleotide sequence ID" value="NZ_AONB01000006.1"/>
</dbReference>
<keyword evidence="6" id="KW-1185">Reference proteome</keyword>
<dbReference type="GO" id="GO:0009055">
    <property type="term" value="F:electron transfer activity"/>
    <property type="evidence" value="ECO:0007669"/>
    <property type="project" value="InterPro"/>
</dbReference>
<evidence type="ECO:0000259" key="3">
    <source>
        <dbReference type="Pfam" id="PF00766"/>
    </source>
</evidence>
<comment type="caution">
    <text evidence="5">The sequence shown here is derived from an EMBL/GenBank/DDBJ whole genome shotgun (WGS) entry which is preliminary data.</text>
</comment>
<keyword evidence="2" id="KW-0813">Transport</keyword>
<dbReference type="Gene3D" id="3.40.50.1220">
    <property type="entry name" value="TPP-binding domain"/>
    <property type="match status" value="1"/>
</dbReference>
<evidence type="ECO:0000313" key="6">
    <source>
        <dbReference type="Proteomes" id="UP000019464"/>
    </source>
</evidence>
<dbReference type="InterPro" id="IPR014730">
    <property type="entry name" value="ETF_a/b_N"/>
</dbReference>
<proteinExistence type="inferred from homology"/>
<organism evidence="5 6">
    <name type="scientific">Nitrincola nitratireducens</name>
    <dbReference type="NCBI Taxonomy" id="1229521"/>
    <lineage>
        <taxon>Bacteria</taxon>
        <taxon>Pseudomonadati</taxon>
        <taxon>Pseudomonadota</taxon>
        <taxon>Gammaproteobacteria</taxon>
        <taxon>Oceanospirillales</taxon>
        <taxon>Oceanospirillaceae</taxon>
        <taxon>Nitrincola</taxon>
    </lineage>
</organism>
<dbReference type="SUPFAM" id="SSF52402">
    <property type="entry name" value="Adenine nucleotide alpha hydrolases-like"/>
    <property type="match status" value="1"/>
</dbReference>
<name>W9V5P3_9GAMM</name>
<dbReference type="SUPFAM" id="SSF52467">
    <property type="entry name" value="DHS-like NAD/FAD-binding domain"/>
    <property type="match status" value="1"/>
</dbReference>
<reference evidence="6" key="1">
    <citation type="submission" date="2012-11" db="EMBL/GenBank/DDBJ databases">
        <authorList>
            <person name="Singh A."/>
            <person name="Pinnaka A.K."/>
            <person name="Vaidya B."/>
        </authorList>
    </citation>
    <scope>NUCLEOTIDE SEQUENCE [LARGE SCALE GENOMIC DNA]</scope>
    <source>
        <strain evidence="6">AK23</strain>
    </source>
</reference>
<dbReference type="AlphaFoldDB" id="W9V5P3"/>